<evidence type="ECO:0000256" key="4">
    <source>
        <dbReference type="ARBA" id="ARBA00022989"/>
    </source>
</evidence>
<accession>A0A0C2DBZ6</accession>
<dbReference type="GO" id="GO:0005886">
    <property type="term" value="C:plasma membrane"/>
    <property type="evidence" value="ECO:0007669"/>
    <property type="project" value="UniProtKB-SubCell"/>
</dbReference>
<dbReference type="PANTHER" id="PTHR30086:SF20">
    <property type="entry name" value="ARGININE EXPORTER PROTEIN ARGO-RELATED"/>
    <property type="match status" value="1"/>
</dbReference>
<comment type="subcellular location">
    <subcellularLocation>
        <location evidence="1">Cell membrane</location>
        <topology evidence="1">Multi-pass membrane protein</topology>
    </subcellularLocation>
</comment>
<evidence type="ECO:0000313" key="7">
    <source>
        <dbReference type="EMBL" id="KIG17222.1"/>
    </source>
</evidence>
<dbReference type="AlphaFoldDB" id="A0A0C2DBZ6"/>
<dbReference type="InterPro" id="IPR001123">
    <property type="entry name" value="LeuE-type"/>
</dbReference>
<evidence type="ECO:0000256" key="1">
    <source>
        <dbReference type="ARBA" id="ARBA00004651"/>
    </source>
</evidence>
<evidence type="ECO:0000256" key="2">
    <source>
        <dbReference type="ARBA" id="ARBA00022475"/>
    </source>
</evidence>
<dbReference type="Proteomes" id="UP000031599">
    <property type="component" value="Unassembled WGS sequence"/>
</dbReference>
<evidence type="ECO:0000313" key="8">
    <source>
        <dbReference type="Proteomes" id="UP000031599"/>
    </source>
</evidence>
<sequence>MTASIVLVAIVVGIFSAIAPLGPVTVLVIQRALAGDPGGALKIGIGRVPAELLYCGLATFGIVALLEQVPGARLVIEIVGTLVFLAVGVWLVVQRPEQPTAVADGVDPRADHPVDLRGRQWGYWAGFGISILNPTLILSWSAGVAIALSMTELEPTPLHKLLFPLGLGLGIVLGYLILVGILKRYGARLEQKFVRLAIQAMGVVFVVLSVWNGLALYLAAVAT</sequence>
<gene>
    <name evidence="7" type="ORF">DB30_03535</name>
</gene>
<protein>
    <recommendedName>
        <fullName evidence="9">LysE type translocator</fullName>
    </recommendedName>
</protein>
<reference evidence="7 8" key="1">
    <citation type="submission" date="2014-12" db="EMBL/GenBank/DDBJ databases">
        <title>Genome assembly of Enhygromyxa salina DSM 15201.</title>
        <authorList>
            <person name="Sharma G."/>
            <person name="Subramanian S."/>
        </authorList>
    </citation>
    <scope>NUCLEOTIDE SEQUENCE [LARGE SCALE GENOMIC DNA]</scope>
    <source>
        <strain evidence="7 8">DSM 15201</strain>
    </source>
</reference>
<evidence type="ECO:0000256" key="3">
    <source>
        <dbReference type="ARBA" id="ARBA00022692"/>
    </source>
</evidence>
<keyword evidence="3 6" id="KW-0812">Transmembrane</keyword>
<dbReference type="GO" id="GO:0015171">
    <property type="term" value="F:amino acid transmembrane transporter activity"/>
    <property type="evidence" value="ECO:0007669"/>
    <property type="project" value="TreeGrafter"/>
</dbReference>
<feature type="transmembrane region" description="Helical" evidence="6">
    <location>
        <begin position="123"/>
        <end position="149"/>
    </location>
</feature>
<dbReference type="Pfam" id="PF01810">
    <property type="entry name" value="LysE"/>
    <property type="match status" value="1"/>
</dbReference>
<evidence type="ECO:0000256" key="6">
    <source>
        <dbReference type="SAM" id="Phobius"/>
    </source>
</evidence>
<feature type="transmembrane region" description="Helical" evidence="6">
    <location>
        <begin position="161"/>
        <end position="182"/>
    </location>
</feature>
<keyword evidence="4 6" id="KW-1133">Transmembrane helix</keyword>
<comment type="caution">
    <text evidence="7">The sequence shown here is derived from an EMBL/GenBank/DDBJ whole genome shotgun (WGS) entry which is preliminary data.</text>
</comment>
<dbReference type="PANTHER" id="PTHR30086">
    <property type="entry name" value="ARGININE EXPORTER PROTEIN ARGO"/>
    <property type="match status" value="1"/>
</dbReference>
<feature type="transmembrane region" description="Helical" evidence="6">
    <location>
        <begin position="50"/>
        <end position="66"/>
    </location>
</feature>
<feature type="transmembrane region" description="Helical" evidence="6">
    <location>
        <begin position="72"/>
        <end position="93"/>
    </location>
</feature>
<keyword evidence="5 6" id="KW-0472">Membrane</keyword>
<proteinExistence type="predicted"/>
<dbReference type="EMBL" id="JMCC02000028">
    <property type="protein sequence ID" value="KIG17222.1"/>
    <property type="molecule type" value="Genomic_DNA"/>
</dbReference>
<keyword evidence="2" id="KW-1003">Cell membrane</keyword>
<evidence type="ECO:0000256" key="5">
    <source>
        <dbReference type="ARBA" id="ARBA00023136"/>
    </source>
</evidence>
<evidence type="ECO:0008006" key="9">
    <source>
        <dbReference type="Google" id="ProtNLM"/>
    </source>
</evidence>
<name>A0A0C2DBZ6_9BACT</name>
<organism evidence="7 8">
    <name type="scientific">Enhygromyxa salina</name>
    <dbReference type="NCBI Taxonomy" id="215803"/>
    <lineage>
        <taxon>Bacteria</taxon>
        <taxon>Pseudomonadati</taxon>
        <taxon>Myxococcota</taxon>
        <taxon>Polyangia</taxon>
        <taxon>Nannocystales</taxon>
        <taxon>Nannocystaceae</taxon>
        <taxon>Enhygromyxa</taxon>
    </lineage>
</organism>
<feature type="transmembrane region" description="Helical" evidence="6">
    <location>
        <begin position="6"/>
        <end position="29"/>
    </location>
</feature>
<feature type="transmembrane region" description="Helical" evidence="6">
    <location>
        <begin position="194"/>
        <end position="220"/>
    </location>
</feature>